<dbReference type="InterPro" id="IPR000719">
    <property type="entry name" value="Prot_kinase_dom"/>
</dbReference>
<dbReference type="PRINTS" id="PR00364">
    <property type="entry name" value="DISEASERSIST"/>
</dbReference>
<dbReference type="InterPro" id="IPR011990">
    <property type="entry name" value="TPR-like_helical_dom_sf"/>
</dbReference>
<sequence length="1093" mass="118706">MSDDDSLHTRREVVTPLTAELEAAGFEDAVEVGRGGFGVVYRCWQAALDRTVAVKVSTDDLDPDSRARFLREQRAMGRLTGHPNIVTVLEVGTTAGGRPYLVMPFHSADSLEVWLREHGPLSLERTLSIGVKIAGALESAHRLGIVHRDVKPGNILLTEYGEPALTDFGIAHITGGFRTAAGTLTGSPAYTAPEVLEGDTPGPASDVYGLGATLFSALTGHAPFERREGENVMTQFLRITTEPVPDLRVSGLTDDVVSLVAAAMSRDRTARPTATAFGSALRRIQQRHGFPVDAMALPTEPGRKADVRETPVPSQYPATPGEPGSGRGRGNLPSELTSFINRRSEMAEVKNLLSSSRLVTLTGIGGVGKTRLALRAASAQQRDFADGTWLVELAELSDPALLVDAIAAVLGLRDVPGASLLQVVMRFLATRETLLILDNCEHLVDATAKLADTLLRSCPDLRILATSREALNIAGESVVQVPPLTIPDQDREHTPQRIPRFDAVTLFTDRAVAALPGFQLDERNQSAIAQICARLDGLPLAIELAAARLRSMSPTQILRHLDDRYSLLTHGSRAAPTRQQALRSCIDWSYDLCTAAEQQLWARLTIFAGSFGLTAATQVSGAALTPEDVLDVLSSLVDKSILVREEVGTAVRFRMLETLREYGREKLQESGEYQELRRRHAEWYRELALEAEAEWLSSRQPYWLARLGREKPSLREALEFFIGDRTTESAHAALQIAAALHGFWFFGGLYGEGRSWIERALACPEARSIPDRVPALWVDLQLAAAHGDFRTAEASLAEVQSLAERDRSPVIQAYLDHAEGTFALLSGDAASACSSLESAVRRMRSYQESGLFISALTYLGWASEVHGDRERAEEFSRQLLAVTEASGELAYRCAALRGMGVAAWQQGDRDRAQQLIQTALGLCNELNSPVSASFVLQSLAWIVADIDPERAAVLMGATDTIWPAGNSATIISPDMSPLHRECGETARRALGNRKFAGAFRRGQSMGMDAALAFAVGKDSATATSRPSELLTNRERQVADLVAQGLSNKQIAAKLVISQRTAQGHVEHILAKLGFNSRVQIAAWVIDDPSRQST</sequence>
<dbReference type="Gene3D" id="1.10.10.10">
    <property type="entry name" value="Winged helix-like DNA-binding domain superfamily/Winged helix DNA-binding domain"/>
    <property type="match status" value="1"/>
</dbReference>
<dbReference type="InterPro" id="IPR011009">
    <property type="entry name" value="Kinase-like_dom_sf"/>
</dbReference>
<dbReference type="InterPro" id="IPR049945">
    <property type="entry name" value="AAA_22"/>
</dbReference>
<dbReference type="Pfam" id="PF00196">
    <property type="entry name" value="GerE"/>
    <property type="match status" value="1"/>
</dbReference>
<dbReference type="Pfam" id="PF25872">
    <property type="entry name" value="HTH_77"/>
    <property type="match status" value="1"/>
</dbReference>
<gene>
    <name evidence="7" type="ORF">ACFYXQ_04715</name>
</gene>
<evidence type="ECO:0000313" key="8">
    <source>
        <dbReference type="Proteomes" id="UP001601992"/>
    </source>
</evidence>
<dbReference type="Gene3D" id="1.25.40.10">
    <property type="entry name" value="Tetratricopeptide repeat domain"/>
    <property type="match status" value="1"/>
</dbReference>
<accession>A0ABW6RUY3</accession>
<dbReference type="InterPro" id="IPR027417">
    <property type="entry name" value="P-loop_NTPase"/>
</dbReference>
<dbReference type="PROSITE" id="PS00108">
    <property type="entry name" value="PROTEIN_KINASE_ST"/>
    <property type="match status" value="1"/>
</dbReference>
<keyword evidence="7" id="KW-0808">Transferase</keyword>
<dbReference type="Gene3D" id="1.10.510.10">
    <property type="entry name" value="Transferase(Phosphotransferase) domain 1"/>
    <property type="match status" value="1"/>
</dbReference>
<feature type="region of interest" description="Disordered" evidence="4">
    <location>
        <begin position="294"/>
        <end position="335"/>
    </location>
</feature>
<dbReference type="Pfam" id="PF00069">
    <property type="entry name" value="Pkinase"/>
    <property type="match status" value="1"/>
</dbReference>
<evidence type="ECO:0000256" key="3">
    <source>
        <dbReference type="PROSITE-ProRule" id="PRU10141"/>
    </source>
</evidence>
<evidence type="ECO:0000259" key="5">
    <source>
        <dbReference type="PROSITE" id="PS50011"/>
    </source>
</evidence>
<dbReference type="InterPro" id="IPR016032">
    <property type="entry name" value="Sig_transdc_resp-reg_C-effctor"/>
</dbReference>
<dbReference type="PROSITE" id="PS50043">
    <property type="entry name" value="HTH_LUXR_2"/>
    <property type="match status" value="1"/>
</dbReference>
<dbReference type="CDD" id="cd06170">
    <property type="entry name" value="LuxR_C_like"/>
    <property type="match status" value="1"/>
</dbReference>
<organism evidence="7 8">
    <name type="scientific">Nocardia jiangxiensis</name>
    <dbReference type="NCBI Taxonomy" id="282685"/>
    <lineage>
        <taxon>Bacteria</taxon>
        <taxon>Bacillati</taxon>
        <taxon>Actinomycetota</taxon>
        <taxon>Actinomycetes</taxon>
        <taxon>Mycobacteriales</taxon>
        <taxon>Nocardiaceae</taxon>
        <taxon>Nocardia</taxon>
    </lineage>
</organism>
<dbReference type="Pfam" id="PF13401">
    <property type="entry name" value="AAA_22"/>
    <property type="match status" value="1"/>
</dbReference>
<dbReference type="SUPFAM" id="SSF48452">
    <property type="entry name" value="TPR-like"/>
    <property type="match status" value="1"/>
</dbReference>
<name>A0ABW6RUY3_9NOCA</name>
<proteinExistence type="predicted"/>
<evidence type="ECO:0000256" key="1">
    <source>
        <dbReference type="ARBA" id="ARBA00022741"/>
    </source>
</evidence>
<keyword evidence="2 3" id="KW-0067">ATP-binding</keyword>
<dbReference type="CDD" id="cd14014">
    <property type="entry name" value="STKc_PknB_like"/>
    <property type="match status" value="1"/>
</dbReference>
<evidence type="ECO:0000313" key="7">
    <source>
        <dbReference type="EMBL" id="MFF3567065.1"/>
    </source>
</evidence>
<feature type="binding site" evidence="3">
    <location>
        <position position="55"/>
    </location>
    <ligand>
        <name>ATP</name>
        <dbReference type="ChEBI" id="CHEBI:30616"/>
    </ligand>
</feature>
<dbReference type="Proteomes" id="UP001601992">
    <property type="component" value="Unassembled WGS sequence"/>
</dbReference>
<dbReference type="GO" id="GO:0016301">
    <property type="term" value="F:kinase activity"/>
    <property type="evidence" value="ECO:0007669"/>
    <property type="project" value="UniProtKB-KW"/>
</dbReference>
<dbReference type="SUPFAM" id="SSF46894">
    <property type="entry name" value="C-terminal effector domain of the bipartite response regulators"/>
    <property type="match status" value="1"/>
</dbReference>
<comment type="caution">
    <text evidence="7">The sequence shown here is derived from an EMBL/GenBank/DDBJ whole genome shotgun (WGS) entry which is preliminary data.</text>
</comment>
<dbReference type="InterPro" id="IPR000792">
    <property type="entry name" value="Tscrpt_reg_LuxR_C"/>
</dbReference>
<evidence type="ECO:0000256" key="2">
    <source>
        <dbReference type="ARBA" id="ARBA00022840"/>
    </source>
</evidence>
<dbReference type="PRINTS" id="PR00038">
    <property type="entry name" value="HTHLUXR"/>
</dbReference>
<reference evidence="7 8" key="1">
    <citation type="submission" date="2024-10" db="EMBL/GenBank/DDBJ databases">
        <title>The Natural Products Discovery Center: Release of the First 8490 Sequenced Strains for Exploring Actinobacteria Biosynthetic Diversity.</title>
        <authorList>
            <person name="Kalkreuter E."/>
            <person name="Kautsar S.A."/>
            <person name="Yang D."/>
            <person name="Bader C.D."/>
            <person name="Teijaro C.N."/>
            <person name="Fluegel L."/>
            <person name="Davis C.M."/>
            <person name="Simpson J.R."/>
            <person name="Lauterbach L."/>
            <person name="Steele A.D."/>
            <person name="Gui C."/>
            <person name="Meng S."/>
            <person name="Li G."/>
            <person name="Viehrig K."/>
            <person name="Ye F."/>
            <person name="Su P."/>
            <person name="Kiefer A.F."/>
            <person name="Nichols A."/>
            <person name="Cepeda A.J."/>
            <person name="Yan W."/>
            <person name="Fan B."/>
            <person name="Jiang Y."/>
            <person name="Adhikari A."/>
            <person name="Zheng C.-J."/>
            <person name="Schuster L."/>
            <person name="Cowan T.M."/>
            <person name="Smanski M.J."/>
            <person name="Chevrette M.G."/>
            <person name="De Carvalho L.P.S."/>
            <person name="Shen B."/>
        </authorList>
    </citation>
    <scope>NUCLEOTIDE SEQUENCE [LARGE SCALE GENOMIC DNA]</scope>
    <source>
        <strain evidence="7 8">NPDC002593</strain>
    </source>
</reference>
<dbReference type="PROSITE" id="PS00107">
    <property type="entry name" value="PROTEIN_KINASE_ATP"/>
    <property type="match status" value="1"/>
</dbReference>
<feature type="domain" description="HTH luxR-type" evidence="6">
    <location>
        <begin position="1023"/>
        <end position="1088"/>
    </location>
</feature>
<dbReference type="SUPFAM" id="SSF56112">
    <property type="entry name" value="Protein kinase-like (PK-like)"/>
    <property type="match status" value="1"/>
</dbReference>
<dbReference type="InterPro" id="IPR017441">
    <property type="entry name" value="Protein_kinase_ATP_BS"/>
</dbReference>
<evidence type="ECO:0000256" key="4">
    <source>
        <dbReference type="SAM" id="MobiDB-lite"/>
    </source>
</evidence>
<dbReference type="PANTHER" id="PTHR47691">
    <property type="entry name" value="REGULATOR-RELATED"/>
    <property type="match status" value="1"/>
</dbReference>
<dbReference type="InterPro" id="IPR008271">
    <property type="entry name" value="Ser/Thr_kinase_AS"/>
</dbReference>
<keyword evidence="1 3" id="KW-0547">Nucleotide-binding</keyword>
<dbReference type="Gene3D" id="3.40.50.300">
    <property type="entry name" value="P-loop containing nucleotide triphosphate hydrolases"/>
    <property type="match status" value="1"/>
</dbReference>
<dbReference type="RefSeq" id="WP_387402637.1">
    <property type="nucleotide sequence ID" value="NZ_JBIAQY010000002.1"/>
</dbReference>
<dbReference type="SUPFAM" id="SSF52540">
    <property type="entry name" value="P-loop containing nucleoside triphosphate hydrolases"/>
    <property type="match status" value="1"/>
</dbReference>
<dbReference type="InterPro" id="IPR036388">
    <property type="entry name" value="WH-like_DNA-bd_sf"/>
</dbReference>
<keyword evidence="8" id="KW-1185">Reference proteome</keyword>
<dbReference type="PROSITE" id="PS50011">
    <property type="entry name" value="PROTEIN_KINASE_DOM"/>
    <property type="match status" value="1"/>
</dbReference>
<dbReference type="EMBL" id="JBIAQY010000002">
    <property type="protein sequence ID" value="MFF3567065.1"/>
    <property type="molecule type" value="Genomic_DNA"/>
</dbReference>
<dbReference type="SMART" id="SM00220">
    <property type="entry name" value="S_TKc"/>
    <property type="match status" value="1"/>
</dbReference>
<dbReference type="PANTHER" id="PTHR47691:SF3">
    <property type="entry name" value="HTH-TYPE TRANSCRIPTIONAL REGULATOR RV0890C-RELATED"/>
    <property type="match status" value="1"/>
</dbReference>
<dbReference type="InterPro" id="IPR058852">
    <property type="entry name" value="HTH_77"/>
</dbReference>
<evidence type="ECO:0000259" key="6">
    <source>
        <dbReference type="PROSITE" id="PS50043"/>
    </source>
</evidence>
<protein>
    <submittedName>
        <fullName evidence="7">Protein kinase</fullName>
    </submittedName>
</protein>
<keyword evidence="7" id="KW-0418">Kinase</keyword>
<dbReference type="Gene3D" id="3.30.200.20">
    <property type="entry name" value="Phosphorylase Kinase, domain 1"/>
    <property type="match status" value="1"/>
</dbReference>
<feature type="domain" description="Protein kinase" evidence="5">
    <location>
        <begin position="26"/>
        <end position="291"/>
    </location>
</feature>
<dbReference type="SMART" id="SM00421">
    <property type="entry name" value="HTH_LUXR"/>
    <property type="match status" value="1"/>
</dbReference>